<dbReference type="PRINTS" id="PR01698">
    <property type="entry name" value="CYTOFMRPINTP"/>
</dbReference>
<dbReference type="PIRSF" id="PIRSF008153">
    <property type="entry name" value="FMR1_interacting"/>
    <property type="match status" value="1"/>
</dbReference>
<evidence type="ECO:0000256" key="2">
    <source>
        <dbReference type="PIRNR" id="PIRNR008153"/>
    </source>
</evidence>
<evidence type="ECO:0000313" key="4">
    <source>
        <dbReference type="EMBL" id="OZC12625.1"/>
    </source>
</evidence>
<evidence type="ECO:0000256" key="1">
    <source>
        <dbReference type="ARBA" id="ARBA00025790"/>
    </source>
</evidence>
<protein>
    <recommendedName>
        <fullName evidence="2">Cytoplasmic FMR1-interacting protein</fullName>
    </recommendedName>
</protein>
<sequence>MAVETVSFRDAVGNVDLLDDLILLDNQPCIEAQPIPLEYRVSFNTNFEDRNAYVTGVSKYIEEATRHAEFNNMLSEGFEHAAHLYTWRCCSRAVPMAKSNDQPNRVEINEKVVEVLNPEVEKLHRFMHFTNKAISRFCDEMKRLCHPEKRKDFVSEAYLLTLGKTLNMFAVLDELKNMKASIKNDFSTFRRSAQFLQVMSDTKTLHEMQNLSMFLATQNKIKDTLKSELQSIESYEEILADVINICVILFENHMYITPAERHMFVKVIAFALFLMDGDSANVSKLDQRKRISISKLDKIFQSLEVVPLFGDMQIQPFSFVKRSPYFEPSKWPNANNEGEKCHVNITEKLKTMREQHLEYVTNLSRLNNEVAVYDRDGPRSDSENREMTQLMLDGIQFLCSWTSDVVETISWKLLHPTDHRTNSACPETAEEYERATKYNYQPAEKAALIETISMIKSVQHMLSKMEPILSVAIRKHIYAEMQDFVQITLKEPLHKALKNKKDLLAGIIQSICDTCIDNCAGNFDPHSVEMGKSKKQRHSTVGSFSDIRTARRSIAPSSTQLYMARTMTESLISERSGSKKILRKDIESKYVERLAHFLRISFHWPALLAFSETLSECCELSQLWFREFYLEMTMGRRIQFPIDMSMPWILTDYILTSQEPSLIESIFYQLDLYNDAADYALKKFKKQFLYDEVEAEVNLCFDHMLLDKRFKADCQALGITIRAPPHCRYETLLCQRHVQLLGRSIDLNRLVSQRINAAIIRALDVAISKFESEELSSIFHQEFKELDSLLETNRLCHRLLNEQLGSISDFNELLCEANHSVSAPYGRITLHVFWELNYDLIPNFCYNGSTHRAVARLLGYQGIAIILEELIKIVRNLVNGPLRGHVKSLFNLMPKVCKLPRFDYGSPAVLEYYIAHLTNVGRYAELKKDVCQVLRELGNIIVFCLQLELALAQEEVMDLLTAAPFTNIIPRPPAKKIEEQELKMKQLEQKYARIQISAVVEQVGDEKQKAIAREAELLTKERLCCGLNIFEMFILKLKEILSVMWLDECVEFHRLWSALQFFFCQPSLSGQEGLNPPAEPLIEALYGDGLHWAGCSIIAVLNQYRRFEVLDFSYHLLRVHRADGKDNVVHGIKLSRMVERIRRFQLLNNQIFGVLNNYLNSVGENGEEIVEEQIREFAPPVYRSLSRSFASND</sequence>
<dbReference type="GO" id="GO:0030833">
    <property type="term" value="P:regulation of actin filament polymerization"/>
    <property type="evidence" value="ECO:0007669"/>
    <property type="project" value="InterPro"/>
</dbReference>
<accession>A0A238C683</accession>
<dbReference type="Pfam" id="PF07159">
    <property type="entry name" value="CYRIA-B_Rac1-bd"/>
    <property type="match status" value="1"/>
</dbReference>
<name>A0A238C683_9BILA</name>
<dbReference type="OrthoDB" id="10265867at2759"/>
<dbReference type="PANTHER" id="PTHR12195">
    <property type="entry name" value="CYTOPLASMIC FMR1-INTERACTING PROTEIN-RELATED"/>
    <property type="match status" value="1"/>
</dbReference>
<dbReference type="Proteomes" id="UP000242913">
    <property type="component" value="Unassembled WGS sequence"/>
</dbReference>
<dbReference type="Pfam" id="PF05994">
    <property type="entry name" value="FragX_IP"/>
    <property type="match status" value="1"/>
</dbReference>
<dbReference type="GO" id="GO:0005737">
    <property type="term" value="C:cytoplasm"/>
    <property type="evidence" value="ECO:0007669"/>
    <property type="project" value="UniProtKB-UniRule"/>
</dbReference>
<reference evidence="4 5" key="1">
    <citation type="submission" date="2015-12" db="EMBL/GenBank/DDBJ databases">
        <title>Draft genome of the nematode, Onchocerca flexuosa.</title>
        <authorList>
            <person name="Mitreva M."/>
        </authorList>
    </citation>
    <scope>NUCLEOTIDE SEQUENCE [LARGE SCALE GENOMIC DNA]</scope>
    <source>
        <strain evidence="4">Red Deer</strain>
    </source>
</reference>
<dbReference type="GO" id="GO:0031267">
    <property type="term" value="F:small GTPase binding"/>
    <property type="evidence" value="ECO:0007669"/>
    <property type="project" value="InterPro"/>
</dbReference>
<keyword evidence="5" id="KW-1185">Reference proteome</keyword>
<dbReference type="EMBL" id="KZ269977">
    <property type="protein sequence ID" value="OZC12625.1"/>
    <property type="molecule type" value="Genomic_DNA"/>
</dbReference>
<comment type="similarity">
    <text evidence="1 2">Belongs to the CYFIP family.</text>
</comment>
<evidence type="ECO:0000259" key="3">
    <source>
        <dbReference type="Pfam" id="PF07159"/>
    </source>
</evidence>
<dbReference type="InterPro" id="IPR009828">
    <property type="entry name" value="CYRIA/CYRIB_Rac1-bd"/>
</dbReference>
<feature type="domain" description="CYRIA/CYRIB Rac1 binding" evidence="3">
    <location>
        <begin position="62"/>
        <end position="274"/>
    </location>
</feature>
<gene>
    <name evidence="4" type="ORF">X798_00256</name>
</gene>
<dbReference type="InterPro" id="IPR008081">
    <property type="entry name" value="Cytoplasmic_FMR1-int"/>
</dbReference>
<dbReference type="AlphaFoldDB" id="A0A238C683"/>
<proteinExistence type="inferred from homology"/>
<organism evidence="4 5">
    <name type="scientific">Onchocerca flexuosa</name>
    <dbReference type="NCBI Taxonomy" id="387005"/>
    <lineage>
        <taxon>Eukaryota</taxon>
        <taxon>Metazoa</taxon>
        <taxon>Ecdysozoa</taxon>
        <taxon>Nematoda</taxon>
        <taxon>Chromadorea</taxon>
        <taxon>Rhabditida</taxon>
        <taxon>Spirurina</taxon>
        <taxon>Spiruromorpha</taxon>
        <taxon>Filarioidea</taxon>
        <taxon>Onchocercidae</taxon>
        <taxon>Onchocerca</taxon>
    </lineage>
</organism>
<keyword evidence="2" id="KW-0963">Cytoplasm</keyword>
<evidence type="ECO:0000313" key="5">
    <source>
        <dbReference type="Proteomes" id="UP000242913"/>
    </source>
</evidence>